<name>A0A1S2G1G7_ACIBA</name>
<gene>
    <name evidence="1" type="ORF">A7M90_13080</name>
</gene>
<comment type="caution">
    <text evidence="1">The sequence shown here is derived from an EMBL/GenBank/DDBJ whole genome shotgun (WGS) entry which is preliminary data.</text>
</comment>
<organism evidence="1 2">
    <name type="scientific">Acinetobacter baumannii</name>
    <dbReference type="NCBI Taxonomy" id="470"/>
    <lineage>
        <taxon>Bacteria</taxon>
        <taxon>Pseudomonadati</taxon>
        <taxon>Pseudomonadota</taxon>
        <taxon>Gammaproteobacteria</taxon>
        <taxon>Moraxellales</taxon>
        <taxon>Moraxellaceae</taxon>
        <taxon>Acinetobacter</taxon>
        <taxon>Acinetobacter calcoaceticus/baumannii complex</taxon>
    </lineage>
</organism>
<dbReference type="RefSeq" id="WP_071211541.1">
    <property type="nucleotide sequence ID" value="NZ_CP077835.1"/>
</dbReference>
<evidence type="ECO:0000313" key="2">
    <source>
        <dbReference type="Proteomes" id="UP000179937"/>
    </source>
</evidence>
<dbReference type="Pfam" id="PF09684">
    <property type="entry name" value="Tail_P2_I"/>
    <property type="match status" value="1"/>
</dbReference>
<dbReference type="EMBL" id="LYKI01000004">
    <property type="protein sequence ID" value="OIG74670.1"/>
    <property type="molecule type" value="Genomic_DNA"/>
</dbReference>
<proteinExistence type="predicted"/>
<accession>A0A1S2G1G7</accession>
<sequence>MKSLLPPNATELEKKLAETGAEAFKKPSIRLAKDVDQTPAEFLAFLAWERQVNYWRDEWPDALKRRIINEAIPQHKIKGTPAAIKRALEPFGFEVTLIEWFQTNPPGRPGTFALQLDLVGKELTEETYHEVNRLVEDSKAATRHVTNVQITSNPILYINTAIALQDAVTIECMPQGYQ</sequence>
<dbReference type="Proteomes" id="UP000179937">
    <property type="component" value="Unassembled WGS sequence"/>
</dbReference>
<evidence type="ECO:0000313" key="1">
    <source>
        <dbReference type="EMBL" id="OIG74670.1"/>
    </source>
</evidence>
<dbReference type="InterPro" id="IPR006521">
    <property type="entry name" value="Tail_protein_I"/>
</dbReference>
<reference evidence="1 2" key="1">
    <citation type="submission" date="2016-05" db="EMBL/GenBank/DDBJ databases">
        <title>The evolution of Acinetobacter baumannii in vivo.</title>
        <authorList>
            <person name="Hua X."/>
            <person name="Yu Y."/>
        </authorList>
    </citation>
    <scope>NUCLEOTIDE SEQUENCE [LARGE SCALE GENOMIC DNA]</scope>
    <source>
        <strain evidence="1 2">XH647</strain>
    </source>
</reference>
<dbReference type="NCBIfam" id="TIGR01634">
    <property type="entry name" value="tail_P2_I"/>
    <property type="match status" value="1"/>
</dbReference>
<dbReference type="AlphaFoldDB" id="A0A1S2G1G7"/>
<protein>
    <submittedName>
        <fullName evidence="1">Phage tail protein I</fullName>
    </submittedName>
</protein>